<sequence>MDDNVVKFKPKRPEKAPRRLSRWQRNIVITVFICAVFGIIYLKNWLMGQA</sequence>
<keyword evidence="3" id="KW-1185">Reference proteome</keyword>
<accession>A0ABY8IKH8</accession>
<keyword evidence="1" id="KW-1133">Transmembrane helix</keyword>
<reference evidence="2" key="2">
    <citation type="journal article" date="2023" name="MicrobiologyOpen">
        <title>Genomics of the tumorigenes clade of the family Rhizobiaceae and description of Rhizobium rhododendri sp. nov.</title>
        <authorList>
            <person name="Kuzmanovic N."/>
            <person name="diCenzo G.C."/>
            <person name="Bunk B."/>
            <person name="Sproeer C."/>
            <person name="Fruehling A."/>
            <person name="Neumann-Schaal M."/>
            <person name="Overmann J."/>
            <person name="Smalla K."/>
        </authorList>
    </citation>
    <scope>NUCLEOTIDE SEQUENCE</scope>
    <source>
        <strain evidence="2">Rho-6.2</strain>
    </source>
</reference>
<feature type="transmembrane region" description="Helical" evidence="1">
    <location>
        <begin position="27"/>
        <end position="46"/>
    </location>
</feature>
<protein>
    <submittedName>
        <fullName evidence="2">Uncharacterized protein</fullName>
    </submittedName>
</protein>
<dbReference type="Proteomes" id="UP000318939">
    <property type="component" value="Chromosome"/>
</dbReference>
<proteinExistence type="predicted"/>
<evidence type="ECO:0000313" key="3">
    <source>
        <dbReference type="Proteomes" id="UP000318939"/>
    </source>
</evidence>
<reference evidence="2" key="1">
    <citation type="journal article" date="2019" name="Phytopathology">
        <title>A Novel Group of Rhizobium tumorigenes-Like Agrobacteria Associated with Crown Gall Disease of Rhododendron and Blueberry.</title>
        <authorList>
            <person name="Kuzmanovic N."/>
            <person name="Behrens P."/>
            <person name="Idczak E."/>
            <person name="Wagner S."/>
            <person name="Gotz M."/>
            <person name="Sproer C."/>
            <person name="Bunk B."/>
            <person name="Overmann J."/>
            <person name="Smalla K."/>
        </authorList>
    </citation>
    <scope>NUCLEOTIDE SEQUENCE</scope>
    <source>
        <strain evidence="2">Rho-6.2</strain>
    </source>
</reference>
<keyword evidence="1" id="KW-0472">Membrane</keyword>
<name>A0ABY8IKH8_9HYPH</name>
<organism evidence="2 3">
    <name type="scientific">Rhizobium rhododendri</name>
    <dbReference type="NCBI Taxonomy" id="2506430"/>
    <lineage>
        <taxon>Bacteria</taxon>
        <taxon>Pseudomonadati</taxon>
        <taxon>Pseudomonadota</taxon>
        <taxon>Alphaproteobacteria</taxon>
        <taxon>Hyphomicrobiales</taxon>
        <taxon>Rhizobiaceae</taxon>
        <taxon>Rhizobium/Agrobacterium group</taxon>
        <taxon>Rhizobium</taxon>
    </lineage>
</organism>
<keyword evidence="1" id="KW-0812">Transmembrane</keyword>
<gene>
    <name evidence="2" type="ORF">PR018_05245</name>
</gene>
<evidence type="ECO:0000313" key="2">
    <source>
        <dbReference type="EMBL" id="WFS23910.1"/>
    </source>
</evidence>
<dbReference type="EMBL" id="CP117267">
    <property type="protein sequence ID" value="WFS23910.1"/>
    <property type="molecule type" value="Genomic_DNA"/>
</dbReference>
<dbReference type="RefSeq" id="WP_153816476.1">
    <property type="nucleotide sequence ID" value="NZ_CP117267.1"/>
</dbReference>
<evidence type="ECO:0000256" key="1">
    <source>
        <dbReference type="SAM" id="Phobius"/>
    </source>
</evidence>